<accession>A0A1E4RXP2</accession>
<proteinExistence type="predicted"/>
<evidence type="ECO:0000313" key="4">
    <source>
        <dbReference type="EMBL" id="ODV72043.1"/>
    </source>
</evidence>
<dbReference type="GO" id="GO:0005789">
    <property type="term" value="C:endoplasmic reticulum membrane"/>
    <property type="evidence" value="ECO:0007669"/>
    <property type="project" value="TreeGrafter"/>
</dbReference>
<dbReference type="GeneID" id="30990017"/>
<dbReference type="GO" id="GO:0005096">
    <property type="term" value="F:GTPase activator activity"/>
    <property type="evidence" value="ECO:0007669"/>
    <property type="project" value="UniProtKB-KW"/>
</dbReference>
<dbReference type="InterPro" id="IPR045913">
    <property type="entry name" value="TBC20/Gyp8-like"/>
</dbReference>
<dbReference type="InterPro" id="IPR035969">
    <property type="entry name" value="Rab-GAP_TBC_sf"/>
</dbReference>
<feature type="transmembrane region" description="Helical" evidence="2">
    <location>
        <begin position="359"/>
        <end position="377"/>
    </location>
</feature>
<dbReference type="GO" id="GO:0006888">
    <property type="term" value="P:endoplasmic reticulum to Golgi vesicle-mediated transport"/>
    <property type="evidence" value="ECO:0007669"/>
    <property type="project" value="TreeGrafter"/>
</dbReference>
<keyword evidence="2" id="KW-1133">Transmembrane helix</keyword>
<dbReference type="OrthoDB" id="206700at2759"/>
<dbReference type="EMBL" id="KV453937">
    <property type="protein sequence ID" value="ODV72043.1"/>
    <property type="molecule type" value="Genomic_DNA"/>
</dbReference>
<dbReference type="OMA" id="TERTVIW"/>
<dbReference type="SMART" id="SM00164">
    <property type="entry name" value="TBC"/>
    <property type="match status" value="1"/>
</dbReference>
<keyword evidence="1" id="KW-0343">GTPase activation</keyword>
<feature type="domain" description="Rab-GAP TBC" evidence="3">
    <location>
        <begin position="33"/>
        <end position="224"/>
    </location>
</feature>
<dbReference type="PANTHER" id="PTHR20913">
    <property type="entry name" value="TBC1 DOMAIN FAMILY MEMBER 20/GTPASE"/>
    <property type="match status" value="1"/>
</dbReference>
<keyword evidence="2" id="KW-0472">Membrane</keyword>
<organism evidence="4 5">
    <name type="scientific">Cyberlindnera jadinii (strain ATCC 18201 / CBS 1600 / BCRC 20928 / JCM 3617 / NBRC 0987 / NRRL Y-1542)</name>
    <name type="common">Torula yeast</name>
    <name type="synonym">Candida utilis</name>
    <dbReference type="NCBI Taxonomy" id="983966"/>
    <lineage>
        <taxon>Eukaryota</taxon>
        <taxon>Fungi</taxon>
        <taxon>Dikarya</taxon>
        <taxon>Ascomycota</taxon>
        <taxon>Saccharomycotina</taxon>
        <taxon>Saccharomycetes</taxon>
        <taxon>Phaffomycetales</taxon>
        <taxon>Phaffomycetaceae</taxon>
        <taxon>Cyberlindnera</taxon>
    </lineage>
</organism>
<keyword evidence="2" id="KW-0812">Transmembrane</keyword>
<dbReference type="InterPro" id="IPR000195">
    <property type="entry name" value="Rab-GAP-TBC_dom"/>
</dbReference>
<evidence type="ECO:0000313" key="5">
    <source>
        <dbReference type="Proteomes" id="UP000094389"/>
    </source>
</evidence>
<dbReference type="Pfam" id="PF00566">
    <property type="entry name" value="RabGAP-TBC"/>
    <property type="match status" value="1"/>
</dbReference>
<sequence length="415" mass="48110">MSSFLQDAVITESVLVGASLSDIQRLCKARSRLLNSTERTVIWPKLAGLPDEVYGEVDEGWRTQPCHRDEDQVMLDVQRTQFLVRSGLQTKDNEKYREELNDLIVRLLREHPTLSYYQGLHDIAALILIVLKDRDEPEVTYKFFEMFSFCHLRDFMMPDLTMSTQMLNMVPECISLVDRQLYDELSLESMKPFFCLSPIITLLTHDIKNFSSLCLIFDQVLACGSIGIVVYIYVALMINQQDKYLEKIRLMEQEDMFSREDLVHNALSKFLMDVSLDDVELAIADSYKILEKWPLEKLKSFKRLRKWSVMKTTSKVYVGDIRKLVQFRAETDFDKLMKKQMMPSPMIVKLLMNEKNHRLIKISLSVGIISIVLSILLNKHHPQRYTALCQTVSSWLVNTNHAGKLHSFLDGLGLP</sequence>
<dbReference type="SUPFAM" id="SSF47923">
    <property type="entry name" value="Ypt/Rab-GAP domain of gyp1p"/>
    <property type="match status" value="1"/>
</dbReference>
<dbReference type="Gene3D" id="1.10.472.80">
    <property type="entry name" value="Ypt/Rab-GAP domain of gyp1p, domain 3"/>
    <property type="match status" value="1"/>
</dbReference>
<dbReference type="Proteomes" id="UP000094389">
    <property type="component" value="Unassembled WGS sequence"/>
</dbReference>
<dbReference type="PANTHER" id="PTHR20913:SF7">
    <property type="entry name" value="RE60063P"/>
    <property type="match status" value="1"/>
</dbReference>
<keyword evidence="5" id="KW-1185">Reference proteome</keyword>
<feature type="transmembrane region" description="Helical" evidence="2">
    <location>
        <begin position="219"/>
        <end position="239"/>
    </location>
</feature>
<reference evidence="4 5" key="1">
    <citation type="journal article" date="2016" name="Proc. Natl. Acad. Sci. U.S.A.">
        <title>Comparative genomics of biotechnologically important yeasts.</title>
        <authorList>
            <person name="Riley R."/>
            <person name="Haridas S."/>
            <person name="Wolfe K.H."/>
            <person name="Lopes M.R."/>
            <person name="Hittinger C.T."/>
            <person name="Goeker M."/>
            <person name="Salamov A.A."/>
            <person name="Wisecaver J.H."/>
            <person name="Long T.M."/>
            <person name="Calvey C.H."/>
            <person name="Aerts A.L."/>
            <person name="Barry K.W."/>
            <person name="Choi C."/>
            <person name="Clum A."/>
            <person name="Coughlan A.Y."/>
            <person name="Deshpande S."/>
            <person name="Douglass A.P."/>
            <person name="Hanson S.J."/>
            <person name="Klenk H.-P."/>
            <person name="LaButti K.M."/>
            <person name="Lapidus A."/>
            <person name="Lindquist E.A."/>
            <person name="Lipzen A.M."/>
            <person name="Meier-Kolthoff J.P."/>
            <person name="Ohm R.A."/>
            <person name="Otillar R.P."/>
            <person name="Pangilinan J.L."/>
            <person name="Peng Y."/>
            <person name="Rokas A."/>
            <person name="Rosa C.A."/>
            <person name="Scheuner C."/>
            <person name="Sibirny A.A."/>
            <person name="Slot J.C."/>
            <person name="Stielow J.B."/>
            <person name="Sun H."/>
            <person name="Kurtzman C.P."/>
            <person name="Blackwell M."/>
            <person name="Grigoriev I.V."/>
            <person name="Jeffries T.W."/>
        </authorList>
    </citation>
    <scope>NUCLEOTIDE SEQUENCE [LARGE SCALE GENOMIC DNA]</scope>
    <source>
        <strain evidence="5">ATCC 18201 / CBS 1600 / BCRC 20928 / JCM 3617 / NBRC 0987 / NRRL Y-1542</strain>
    </source>
</reference>
<gene>
    <name evidence="4" type="ORF">CYBJADRAFT_169057</name>
</gene>
<dbReference type="Gene3D" id="1.10.8.1310">
    <property type="match status" value="1"/>
</dbReference>
<protein>
    <recommendedName>
        <fullName evidence="3">Rab-GAP TBC domain-containing protein</fullName>
    </recommendedName>
</protein>
<evidence type="ECO:0000259" key="3">
    <source>
        <dbReference type="PROSITE" id="PS50086"/>
    </source>
</evidence>
<dbReference type="PROSITE" id="PS50086">
    <property type="entry name" value="TBC_RABGAP"/>
    <property type="match status" value="1"/>
</dbReference>
<name>A0A1E4RXP2_CYBJN</name>
<evidence type="ECO:0000256" key="1">
    <source>
        <dbReference type="ARBA" id="ARBA00022468"/>
    </source>
</evidence>
<dbReference type="AlphaFoldDB" id="A0A1E4RXP2"/>
<dbReference type="STRING" id="983966.A0A1E4RXP2"/>
<dbReference type="RefSeq" id="XP_020069082.1">
    <property type="nucleotide sequence ID" value="XM_020215621.1"/>
</dbReference>
<evidence type="ECO:0000256" key="2">
    <source>
        <dbReference type="SAM" id="Phobius"/>
    </source>
</evidence>